<feature type="domain" description="C3H1-type" evidence="19">
    <location>
        <begin position="69"/>
        <end position="96"/>
    </location>
</feature>
<dbReference type="InterPro" id="IPR036855">
    <property type="entry name" value="Znf_CCCH_sf"/>
</dbReference>
<gene>
    <name evidence="20" type="primary">CWC2</name>
    <name evidence="20" type="ORF">CAAN4_H10572</name>
</gene>
<dbReference type="InterPro" id="IPR034181">
    <property type="entry name" value="Cwc2_RRM"/>
</dbReference>
<evidence type="ECO:0000256" key="10">
    <source>
        <dbReference type="ARBA" id="ARBA00022884"/>
    </source>
</evidence>
<keyword evidence="12" id="KW-0539">Nucleus</keyword>
<keyword evidence="8 16" id="KW-0863">Zinc-finger</keyword>
<sequence length="324" mass="36864">MSLKLQGKPARLQVDPATITDDDKPPQSGTTFNIWFLKWSGGDSSSNKNYTKSKFRVNIKNDSGYTKSSSRSPICLFFARGCCYKGKKCPYKHNLPQSDDYIIPTQDCFGRDKTSDYKDDMDGVGSFNRTNRTLYIGGLHSSEKAETILSKHFQEFGSIDKIKVLHDKSCAFISFKTEPEAQFAKEAMQSQSLNDDEILNIRWASEDPNPQAQRQEKRRLEEEALKTVKNLLNQVDSQRKRTKVYVEEPEEEEEETTPNVGQKLLVEHNDVPSILPNTSILSTSSLEQLKKLKFKQNVKVPTKSNDPIVPKNLSTMLEYSSDEE</sequence>
<dbReference type="PROSITE" id="PS50103">
    <property type="entry name" value="ZF_C3H1"/>
    <property type="match status" value="1"/>
</dbReference>
<feature type="zinc finger region" description="C3H1-type" evidence="16">
    <location>
        <begin position="69"/>
        <end position="96"/>
    </location>
</feature>
<evidence type="ECO:0000256" key="16">
    <source>
        <dbReference type="PROSITE-ProRule" id="PRU00723"/>
    </source>
</evidence>
<keyword evidence="9 16" id="KW-0862">Zinc</keyword>
<dbReference type="InterPro" id="IPR000571">
    <property type="entry name" value="Znf_CCCH"/>
</dbReference>
<reference evidence="20 21" key="1">
    <citation type="submission" date="2024-01" db="EMBL/GenBank/DDBJ databases">
        <authorList>
            <consortium name="Genoscope - CEA"/>
            <person name="William W."/>
        </authorList>
    </citation>
    <scope>NUCLEOTIDE SEQUENCE [LARGE SCALE GENOMIC DNA]</scope>
    <source>
        <strain evidence="20 21">29B2s-10</strain>
    </source>
</reference>
<proteinExistence type="inferred from homology"/>
<dbReference type="Gene3D" id="3.30.70.330">
    <property type="match status" value="1"/>
</dbReference>
<dbReference type="PROSITE" id="PS50102">
    <property type="entry name" value="RRM"/>
    <property type="match status" value="1"/>
</dbReference>
<evidence type="ECO:0000256" key="9">
    <source>
        <dbReference type="ARBA" id="ARBA00022833"/>
    </source>
</evidence>
<dbReference type="Pfam" id="PF00076">
    <property type="entry name" value="RRM_1"/>
    <property type="match status" value="1"/>
</dbReference>
<evidence type="ECO:0000256" key="15">
    <source>
        <dbReference type="PROSITE-ProRule" id="PRU00176"/>
    </source>
</evidence>
<keyword evidence="21" id="KW-1185">Reference proteome</keyword>
<evidence type="ECO:0000256" key="12">
    <source>
        <dbReference type="ARBA" id="ARBA00023242"/>
    </source>
</evidence>
<evidence type="ECO:0000256" key="3">
    <source>
        <dbReference type="ARBA" id="ARBA00011524"/>
    </source>
</evidence>
<evidence type="ECO:0000256" key="6">
    <source>
        <dbReference type="ARBA" id="ARBA00022723"/>
    </source>
</evidence>
<organism evidence="20 21">
    <name type="scientific">[Candida] anglica</name>
    <dbReference type="NCBI Taxonomy" id="148631"/>
    <lineage>
        <taxon>Eukaryota</taxon>
        <taxon>Fungi</taxon>
        <taxon>Dikarya</taxon>
        <taxon>Ascomycota</taxon>
        <taxon>Saccharomycotina</taxon>
        <taxon>Pichiomycetes</taxon>
        <taxon>Debaryomycetaceae</taxon>
        <taxon>Kurtzmaniella</taxon>
    </lineage>
</organism>
<keyword evidence="6 16" id="KW-0479">Metal-binding</keyword>
<evidence type="ECO:0000256" key="4">
    <source>
        <dbReference type="ARBA" id="ARBA00017295"/>
    </source>
</evidence>
<dbReference type="SMART" id="SM00356">
    <property type="entry name" value="ZnF_C3H1"/>
    <property type="match status" value="1"/>
</dbReference>
<evidence type="ECO:0000256" key="8">
    <source>
        <dbReference type="ARBA" id="ARBA00022771"/>
    </source>
</evidence>
<evidence type="ECO:0000313" key="20">
    <source>
        <dbReference type="EMBL" id="CAK7921135.1"/>
    </source>
</evidence>
<evidence type="ECO:0000259" key="18">
    <source>
        <dbReference type="PROSITE" id="PS50102"/>
    </source>
</evidence>
<evidence type="ECO:0000256" key="2">
    <source>
        <dbReference type="ARBA" id="ARBA00008024"/>
    </source>
</evidence>
<feature type="domain" description="RRM" evidence="18">
    <location>
        <begin position="132"/>
        <end position="206"/>
    </location>
</feature>
<keyword evidence="5" id="KW-0507">mRNA processing</keyword>
<dbReference type="Pfam" id="PF16131">
    <property type="entry name" value="Torus"/>
    <property type="match status" value="1"/>
</dbReference>
<keyword evidence="13" id="KW-0131">Cell cycle</keyword>
<evidence type="ECO:0000259" key="19">
    <source>
        <dbReference type="PROSITE" id="PS50103"/>
    </source>
</evidence>
<dbReference type="CDD" id="cd12360">
    <property type="entry name" value="RRM_cwf2"/>
    <property type="match status" value="1"/>
</dbReference>
<dbReference type="PANTHER" id="PTHR14089:SF2">
    <property type="entry name" value="PRE-MRNA-SPLICING FACTOR CWC2"/>
    <property type="match status" value="1"/>
</dbReference>
<comment type="similarity">
    <text evidence="2">Belongs to the RRM CWC2 family.</text>
</comment>
<name>A0ABP0ELK3_9ASCO</name>
<dbReference type="InterPro" id="IPR039171">
    <property type="entry name" value="Cwc2/Slt11"/>
</dbReference>
<evidence type="ECO:0000256" key="7">
    <source>
        <dbReference type="ARBA" id="ARBA00022728"/>
    </source>
</evidence>
<dbReference type="EMBL" id="OZ004260">
    <property type="protein sequence ID" value="CAK7921135.1"/>
    <property type="molecule type" value="Genomic_DNA"/>
</dbReference>
<evidence type="ECO:0000256" key="13">
    <source>
        <dbReference type="ARBA" id="ARBA00023306"/>
    </source>
</evidence>
<evidence type="ECO:0000256" key="5">
    <source>
        <dbReference type="ARBA" id="ARBA00022664"/>
    </source>
</evidence>
<evidence type="ECO:0000256" key="1">
    <source>
        <dbReference type="ARBA" id="ARBA00004123"/>
    </source>
</evidence>
<feature type="region of interest" description="Disordered" evidence="17">
    <location>
        <begin position="301"/>
        <end position="324"/>
    </location>
</feature>
<comment type="subcellular location">
    <subcellularLocation>
        <location evidence="1">Nucleus</location>
    </subcellularLocation>
</comment>
<dbReference type="SUPFAM" id="SSF54928">
    <property type="entry name" value="RNA-binding domain, RBD"/>
    <property type="match status" value="1"/>
</dbReference>
<keyword evidence="10 15" id="KW-0694">RNA-binding</keyword>
<keyword evidence="11" id="KW-0508">mRNA splicing</keyword>
<accession>A0ABP0ELK3</accession>
<evidence type="ECO:0000256" key="11">
    <source>
        <dbReference type="ARBA" id="ARBA00023187"/>
    </source>
</evidence>
<feature type="region of interest" description="Disordered" evidence="17">
    <location>
        <begin position="1"/>
        <end position="26"/>
    </location>
</feature>
<keyword evidence="7" id="KW-0747">Spliceosome</keyword>
<dbReference type="InterPro" id="IPR012677">
    <property type="entry name" value="Nucleotide-bd_a/b_plait_sf"/>
</dbReference>
<protein>
    <recommendedName>
        <fullName evidence="4">Pre-mRNA-splicing factor CWC2</fullName>
    </recommendedName>
</protein>
<feature type="region of interest" description="Disordered" evidence="17">
    <location>
        <begin position="240"/>
        <end position="262"/>
    </location>
</feature>
<dbReference type="InterPro" id="IPR032297">
    <property type="entry name" value="Torus"/>
</dbReference>
<comment type="function">
    <text evidence="14">Involved in the first step of pre-mRNA splicing. Required for cell growth and cell cycle control. Plays a role in the levels of the U1, U4, U5 and U6 snRNAs and the maintenance of the U4/U6 snRNA complex. May provide the link between the 'nineteen complex' NTC spliceosome protein complex and the spliceosome through the U6 snRNA. Associates predominantly with U6 snRNAs in assembled active spliceosomes. Binds directly to the internal stem-loop (ISL) domain of the U6 snRNA and to the pre-mRNA intron near the 5' splice site during the activation and catalytic phases of the spliceosome cycle.</text>
</comment>
<dbReference type="Proteomes" id="UP001497600">
    <property type="component" value="Chromosome H"/>
</dbReference>
<evidence type="ECO:0000256" key="14">
    <source>
        <dbReference type="ARBA" id="ARBA00025224"/>
    </source>
</evidence>
<dbReference type="SMART" id="SM00360">
    <property type="entry name" value="RRM"/>
    <property type="match status" value="1"/>
</dbReference>
<dbReference type="PANTHER" id="PTHR14089">
    <property type="entry name" value="PRE-MRNA-SPLICING FACTOR RBM22"/>
    <property type="match status" value="1"/>
</dbReference>
<feature type="compositionally biased region" description="Acidic residues" evidence="17">
    <location>
        <begin position="247"/>
        <end position="256"/>
    </location>
</feature>
<dbReference type="InterPro" id="IPR000504">
    <property type="entry name" value="RRM_dom"/>
</dbReference>
<comment type="subunit">
    <text evidence="3">Associated with the spliceosome.</text>
</comment>
<dbReference type="SUPFAM" id="SSF90229">
    <property type="entry name" value="CCCH zinc finger"/>
    <property type="match status" value="1"/>
</dbReference>
<evidence type="ECO:0000313" key="21">
    <source>
        <dbReference type="Proteomes" id="UP001497600"/>
    </source>
</evidence>
<dbReference type="InterPro" id="IPR035979">
    <property type="entry name" value="RBD_domain_sf"/>
</dbReference>
<evidence type="ECO:0000256" key="17">
    <source>
        <dbReference type="SAM" id="MobiDB-lite"/>
    </source>
</evidence>